<dbReference type="PATRIC" id="fig|354243.3.peg.4737"/>
<accession>A0A1B8S9N2</accession>
<evidence type="ECO:0000313" key="2">
    <source>
        <dbReference type="Proteomes" id="UP000092668"/>
    </source>
</evidence>
<proteinExistence type="predicted"/>
<sequence length="61" mass="6733">MHFGLAAGKATKRCAVLADARDRHPHRFGPTRAPKILDRPDTVWINRAVQVPVQETDTTAA</sequence>
<comment type="caution">
    <text evidence="1">The sequence shown here is derived from an EMBL/GenBank/DDBJ whole genome shotgun (WGS) entry which is preliminary data.</text>
</comment>
<reference evidence="1 2" key="1">
    <citation type="submission" date="2015-06" db="EMBL/GenBank/DDBJ databases">
        <title>Genome sequence of Mycobacterium kumamotonense strain Roo.</title>
        <authorList>
            <person name="Greninger A.L."/>
            <person name="Cunningham G."/>
            <person name="Miller S."/>
        </authorList>
    </citation>
    <scope>NUCLEOTIDE SEQUENCE [LARGE SCALE GENOMIC DNA]</scope>
    <source>
        <strain evidence="1 2">Roo</strain>
    </source>
</reference>
<gene>
    <name evidence="1" type="ORF">ACT18_22910</name>
</gene>
<protein>
    <submittedName>
        <fullName evidence="1">Uncharacterized protein</fullName>
    </submittedName>
</protein>
<dbReference type="AlphaFoldDB" id="A0A1B8S9N2"/>
<name>A0A1B8S9N2_9MYCO</name>
<dbReference type="Proteomes" id="UP000092668">
    <property type="component" value="Unassembled WGS sequence"/>
</dbReference>
<dbReference type="EMBL" id="LFOE01000075">
    <property type="protein sequence ID" value="OBY29458.1"/>
    <property type="molecule type" value="Genomic_DNA"/>
</dbReference>
<organism evidence="1 2">
    <name type="scientific">Mycolicibacter kumamotonensis</name>
    <dbReference type="NCBI Taxonomy" id="354243"/>
    <lineage>
        <taxon>Bacteria</taxon>
        <taxon>Bacillati</taxon>
        <taxon>Actinomycetota</taxon>
        <taxon>Actinomycetes</taxon>
        <taxon>Mycobacteriales</taxon>
        <taxon>Mycobacteriaceae</taxon>
        <taxon>Mycolicibacter</taxon>
    </lineage>
</organism>
<keyword evidence="2" id="KW-1185">Reference proteome</keyword>
<evidence type="ECO:0000313" key="1">
    <source>
        <dbReference type="EMBL" id="OBY29458.1"/>
    </source>
</evidence>